<evidence type="ECO:0000256" key="1">
    <source>
        <dbReference type="ARBA" id="ARBA00022723"/>
    </source>
</evidence>
<dbReference type="PANTHER" id="PTHR10587:SF133">
    <property type="entry name" value="CHITIN DEACETYLASE 1-RELATED"/>
    <property type="match status" value="1"/>
</dbReference>
<dbReference type="InterPro" id="IPR050248">
    <property type="entry name" value="Polysacc_deacetylase_ArnD"/>
</dbReference>
<dbReference type="Proteomes" id="UP000199513">
    <property type="component" value="Unassembled WGS sequence"/>
</dbReference>
<dbReference type="InterPro" id="IPR011330">
    <property type="entry name" value="Glyco_hydro/deAcase_b/a-brl"/>
</dbReference>
<dbReference type="Pfam" id="PF01522">
    <property type="entry name" value="Polysacc_deac_1"/>
    <property type="match status" value="1"/>
</dbReference>
<sequence>MYLHFTNRFIQNLFPHFIWQIPANEKVIYLTFDDGPIPEVTPWVLEQLRNYQAKATFFCIGDNIRKHGLIFEKILSEGHSVGNHTFNHLNGWRCDTDKYIANVKMCEEYLHEHSQKLFRPPYGRLTTQQSQILREQENYQIIMWNVLSGDFDQKLAEEKCLKKTIQYTKGGSIVIFHDSKKAKKNLYYTLPRYLEYFSKQGFRFEKL</sequence>
<protein>
    <submittedName>
        <fullName evidence="4">Peptidoglycan/xylan/chitin deacetylase, PgdA/CDA1 family</fullName>
    </submittedName>
</protein>
<dbReference type="EMBL" id="FONY01000021">
    <property type="protein sequence ID" value="SFF23381.1"/>
    <property type="molecule type" value="Genomic_DNA"/>
</dbReference>
<dbReference type="PANTHER" id="PTHR10587">
    <property type="entry name" value="GLYCOSYL TRANSFERASE-RELATED"/>
    <property type="match status" value="1"/>
</dbReference>
<dbReference type="STRING" id="1003.SAMN04488541_102134"/>
<name>A0A1I2H3X2_9BACT</name>
<keyword evidence="2" id="KW-0378">Hydrolase</keyword>
<accession>A0A1I2H3X2</accession>
<evidence type="ECO:0000313" key="5">
    <source>
        <dbReference type="Proteomes" id="UP000199513"/>
    </source>
</evidence>
<dbReference type="GO" id="GO:0005975">
    <property type="term" value="P:carbohydrate metabolic process"/>
    <property type="evidence" value="ECO:0007669"/>
    <property type="project" value="InterPro"/>
</dbReference>
<evidence type="ECO:0000313" key="4">
    <source>
        <dbReference type="EMBL" id="SFF23381.1"/>
    </source>
</evidence>
<dbReference type="GO" id="GO:0016810">
    <property type="term" value="F:hydrolase activity, acting on carbon-nitrogen (but not peptide) bonds"/>
    <property type="evidence" value="ECO:0007669"/>
    <property type="project" value="InterPro"/>
</dbReference>
<keyword evidence="1" id="KW-0479">Metal-binding</keyword>
<dbReference type="GO" id="GO:0016020">
    <property type="term" value="C:membrane"/>
    <property type="evidence" value="ECO:0007669"/>
    <property type="project" value="TreeGrafter"/>
</dbReference>
<dbReference type="GO" id="GO:0046872">
    <property type="term" value="F:metal ion binding"/>
    <property type="evidence" value="ECO:0007669"/>
    <property type="project" value="UniProtKB-KW"/>
</dbReference>
<keyword evidence="5" id="KW-1185">Reference proteome</keyword>
<dbReference type="InterPro" id="IPR002509">
    <property type="entry name" value="NODB_dom"/>
</dbReference>
<dbReference type="AlphaFoldDB" id="A0A1I2H3X2"/>
<dbReference type="Gene3D" id="3.20.20.370">
    <property type="entry name" value="Glycoside hydrolase/deacetylase"/>
    <property type="match status" value="1"/>
</dbReference>
<dbReference type="PROSITE" id="PS51677">
    <property type="entry name" value="NODB"/>
    <property type="match status" value="1"/>
</dbReference>
<dbReference type="CDD" id="cd10917">
    <property type="entry name" value="CE4_NodB_like_6s_7s"/>
    <property type="match status" value="1"/>
</dbReference>
<evidence type="ECO:0000256" key="2">
    <source>
        <dbReference type="ARBA" id="ARBA00022801"/>
    </source>
</evidence>
<reference evidence="4 5" key="1">
    <citation type="submission" date="2016-10" db="EMBL/GenBank/DDBJ databases">
        <authorList>
            <person name="de Groot N.N."/>
        </authorList>
    </citation>
    <scope>NUCLEOTIDE SEQUENCE [LARGE SCALE GENOMIC DNA]</scope>
    <source>
        <strain>GEY</strain>
        <strain evidence="5">DSM 9560</strain>
    </source>
</reference>
<feature type="domain" description="NodB homology" evidence="3">
    <location>
        <begin position="26"/>
        <end position="205"/>
    </location>
</feature>
<dbReference type="RefSeq" id="WP_091545802.1">
    <property type="nucleotide sequence ID" value="NZ_FONY01000021.1"/>
</dbReference>
<proteinExistence type="predicted"/>
<evidence type="ECO:0000259" key="3">
    <source>
        <dbReference type="PROSITE" id="PS51677"/>
    </source>
</evidence>
<dbReference type="SUPFAM" id="SSF88713">
    <property type="entry name" value="Glycoside hydrolase/deacetylase"/>
    <property type="match status" value="1"/>
</dbReference>
<organism evidence="4 5">
    <name type="scientific">Thermoflexibacter ruber</name>
    <dbReference type="NCBI Taxonomy" id="1003"/>
    <lineage>
        <taxon>Bacteria</taxon>
        <taxon>Pseudomonadati</taxon>
        <taxon>Bacteroidota</taxon>
        <taxon>Cytophagia</taxon>
        <taxon>Cytophagales</taxon>
        <taxon>Thermoflexibacteraceae</taxon>
        <taxon>Thermoflexibacter</taxon>
    </lineage>
</organism>
<gene>
    <name evidence="4" type="ORF">SAMN04488541_102134</name>
</gene>
<dbReference type="OrthoDB" id="9812065at2"/>